<accession>A0A2Z2HWM2</accession>
<reference evidence="3" key="1">
    <citation type="submission" date="2017-02" db="EMBL/GenBank/DDBJ databases">
        <title>Natronthermophilus aegyptiacus gen. nov.,sp. nov., an aerobic, extremely halophilic alkalithermophilic archaeon isolated from the athalassohaline Wadi An Natrun, Egypt.</title>
        <authorList>
            <person name="Zhao B."/>
        </authorList>
    </citation>
    <scope>NUCLEOTIDE SEQUENCE [LARGE SCALE GENOMIC DNA]</scope>
    <source>
        <strain evidence="3">JW/NM-HA 15</strain>
    </source>
</reference>
<sequence>MFGILTDDAALARADLADATYYLAEGVDGTRREPLPDAINSVACWGDTAAVRDRPDRAAVTADGVRAVPATEGHHWATVCPTDSDYRDGVLERLEQVGRVGDVRLTTLGFPGDGFCRCGRCRQQFGASDHDDWTDWRTDVVTSFVADAAARVDGRLTATLYPDPYPNHLRERAGLDPQALAQHVDEFLVPLCSIGYETTYWVESLARGFATELEGLEPSLSVQVSAPEADVERLTGLSRQVAPHVDRIVYGTHPDDVDVITETIDRVRDALESDEQGGNSDAGSTAAADAARVSN</sequence>
<dbReference type="EMBL" id="CP019893">
    <property type="protein sequence ID" value="ARS90575.1"/>
    <property type="molecule type" value="Genomic_DNA"/>
</dbReference>
<protein>
    <submittedName>
        <fullName evidence="2">Uncharacterized protein</fullName>
    </submittedName>
</protein>
<keyword evidence="3" id="KW-1185">Reference proteome</keyword>
<dbReference type="Proteomes" id="UP000250088">
    <property type="component" value="Chromosome"/>
</dbReference>
<dbReference type="OrthoDB" id="275247at2157"/>
<dbReference type="KEGG" id="naj:B1756_13140"/>
<organism evidence="2 3">
    <name type="scientific">Natrarchaeobaculum aegyptiacum</name>
    <dbReference type="NCBI Taxonomy" id="745377"/>
    <lineage>
        <taxon>Archaea</taxon>
        <taxon>Methanobacteriati</taxon>
        <taxon>Methanobacteriota</taxon>
        <taxon>Stenosarchaea group</taxon>
        <taxon>Halobacteria</taxon>
        <taxon>Halobacteriales</taxon>
        <taxon>Natrialbaceae</taxon>
        <taxon>Natrarchaeobaculum</taxon>
    </lineage>
</organism>
<feature type="compositionally biased region" description="Low complexity" evidence="1">
    <location>
        <begin position="277"/>
        <end position="295"/>
    </location>
</feature>
<proteinExistence type="predicted"/>
<evidence type="ECO:0000313" key="2">
    <source>
        <dbReference type="EMBL" id="ARS90575.1"/>
    </source>
</evidence>
<evidence type="ECO:0000256" key="1">
    <source>
        <dbReference type="SAM" id="MobiDB-lite"/>
    </source>
</evidence>
<dbReference type="RefSeq" id="WP_086888947.1">
    <property type="nucleotide sequence ID" value="NZ_CP019893.1"/>
</dbReference>
<dbReference type="AlphaFoldDB" id="A0A2Z2HWM2"/>
<dbReference type="GeneID" id="32895039"/>
<name>A0A2Z2HWM2_9EURY</name>
<evidence type="ECO:0000313" key="3">
    <source>
        <dbReference type="Proteomes" id="UP000250088"/>
    </source>
</evidence>
<gene>
    <name evidence="2" type="ORF">B1756_13140</name>
</gene>
<feature type="region of interest" description="Disordered" evidence="1">
    <location>
        <begin position="272"/>
        <end position="295"/>
    </location>
</feature>